<name>A0AAV9QVG6_9TELE</name>
<dbReference type="AlphaFoldDB" id="A0AAV9QVG6"/>
<evidence type="ECO:0000313" key="2">
    <source>
        <dbReference type="EMBL" id="KAK5601471.1"/>
    </source>
</evidence>
<accession>A0AAV9QVG6</accession>
<gene>
    <name evidence="2" type="ORF">CRENBAI_025836</name>
</gene>
<feature type="region of interest" description="Disordered" evidence="1">
    <location>
        <begin position="1"/>
        <end position="119"/>
    </location>
</feature>
<feature type="compositionally biased region" description="Polar residues" evidence="1">
    <location>
        <begin position="103"/>
        <end position="119"/>
    </location>
</feature>
<organism evidence="2 3">
    <name type="scientific">Crenichthys baileyi</name>
    <name type="common">White River springfish</name>
    <dbReference type="NCBI Taxonomy" id="28760"/>
    <lineage>
        <taxon>Eukaryota</taxon>
        <taxon>Metazoa</taxon>
        <taxon>Chordata</taxon>
        <taxon>Craniata</taxon>
        <taxon>Vertebrata</taxon>
        <taxon>Euteleostomi</taxon>
        <taxon>Actinopterygii</taxon>
        <taxon>Neopterygii</taxon>
        <taxon>Teleostei</taxon>
        <taxon>Neoteleostei</taxon>
        <taxon>Acanthomorphata</taxon>
        <taxon>Ovalentaria</taxon>
        <taxon>Atherinomorphae</taxon>
        <taxon>Cyprinodontiformes</taxon>
        <taxon>Goodeidae</taxon>
        <taxon>Crenichthys</taxon>
    </lineage>
</organism>
<sequence>MAAASRHIPNAIGNGDPDLSGTPGTLKRNNSLEDGSDWTCESGTQEGRILTSLPRTVRGLRGPPEKRASLGRYGPPCPGVPKTTQTGRSSHDGLSRPPGRTLAGTSNSSVPYNAQTLEC</sequence>
<evidence type="ECO:0000256" key="1">
    <source>
        <dbReference type="SAM" id="MobiDB-lite"/>
    </source>
</evidence>
<dbReference type="Proteomes" id="UP001311232">
    <property type="component" value="Unassembled WGS sequence"/>
</dbReference>
<evidence type="ECO:0000313" key="3">
    <source>
        <dbReference type="Proteomes" id="UP001311232"/>
    </source>
</evidence>
<dbReference type="EMBL" id="JAHHUM010002676">
    <property type="protein sequence ID" value="KAK5601471.1"/>
    <property type="molecule type" value="Genomic_DNA"/>
</dbReference>
<feature type="compositionally biased region" description="Polar residues" evidence="1">
    <location>
        <begin position="27"/>
        <end position="45"/>
    </location>
</feature>
<comment type="caution">
    <text evidence="2">The sequence shown here is derived from an EMBL/GenBank/DDBJ whole genome shotgun (WGS) entry which is preliminary data.</text>
</comment>
<proteinExistence type="predicted"/>
<reference evidence="2 3" key="1">
    <citation type="submission" date="2021-06" db="EMBL/GenBank/DDBJ databases">
        <authorList>
            <person name="Palmer J.M."/>
        </authorList>
    </citation>
    <scope>NUCLEOTIDE SEQUENCE [LARGE SCALE GENOMIC DNA]</scope>
    <source>
        <strain evidence="2 3">MEX-2019</strain>
        <tissue evidence="2">Muscle</tissue>
    </source>
</reference>
<protein>
    <submittedName>
        <fullName evidence="2">Uncharacterized protein</fullName>
    </submittedName>
</protein>
<keyword evidence="3" id="KW-1185">Reference proteome</keyword>